<dbReference type="AlphaFoldDB" id="A0A914YPZ9"/>
<dbReference type="Proteomes" id="UP000887577">
    <property type="component" value="Unplaced"/>
</dbReference>
<reference evidence="2" key="1">
    <citation type="submission" date="2022-11" db="UniProtKB">
        <authorList>
            <consortium name="WormBaseParasite"/>
        </authorList>
    </citation>
    <scope>IDENTIFICATION</scope>
</reference>
<sequence length="95" mass="10694">MIFFACESPLERFENGKPQTVQSKALRQFLEDMEPVTGSFEIICSLAAALHHYFSEQFKFELSSDFTELTEIEVQGGVSSNRACESVFGFVDLSL</sequence>
<proteinExistence type="predicted"/>
<evidence type="ECO:0000313" key="2">
    <source>
        <dbReference type="WBParaSite" id="PSU_v2.g21101.t1"/>
    </source>
</evidence>
<accession>A0A914YPZ9</accession>
<evidence type="ECO:0000313" key="1">
    <source>
        <dbReference type="Proteomes" id="UP000887577"/>
    </source>
</evidence>
<organism evidence="1 2">
    <name type="scientific">Panagrolaimus superbus</name>
    <dbReference type="NCBI Taxonomy" id="310955"/>
    <lineage>
        <taxon>Eukaryota</taxon>
        <taxon>Metazoa</taxon>
        <taxon>Ecdysozoa</taxon>
        <taxon>Nematoda</taxon>
        <taxon>Chromadorea</taxon>
        <taxon>Rhabditida</taxon>
        <taxon>Tylenchina</taxon>
        <taxon>Panagrolaimomorpha</taxon>
        <taxon>Panagrolaimoidea</taxon>
        <taxon>Panagrolaimidae</taxon>
        <taxon>Panagrolaimus</taxon>
    </lineage>
</organism>
<protein>
    <submittedName>
        <fullName evidence="2">Uncharacterized protein</fullName>
    </submittedName>
</protein>
<dbReference type="WBParaSite" id="PSU_v2.g21101.t1">
    <property type="protein sequence ID" value="PSU_v2.g21101.t1"/>
    <property type="gene ID" value="PSU_v2.g21101"/>
</dbReference>
<keyword evidence="1" id="KW-1185">Reference proteome</keyword>
<name>A0A914YPZ9_9BILA</name>